<evidence type="ECO:0000313" key="1">
    <source>
        <dbReference type="EMBL" id="MBK5928011.1"/>
    </source>
</evidence>
<accession>A0A934TM25</accession>
<gene>
    <name evidence="1" type="ORF">CCR87_11850</name>
</gene>
<dbReference type="RefSeq" id="WP_201157759.1">
    <property type="nucleotide sequence ID" value="NZ_NHSD01000284.1"/>
</dbReference>
<keyword evidence="2" id="KW-1185">Reference proteome</keyword>
<proteinExistence type="predicted"/>
<name>A0A934TM25_9RHOB</name>
<evidence type="ECO:0000313" key="2">
    <source>
        <dbReference type="Proteomes" id="UP000706333"/>
    </source>
</evidence>
<reference evidence="1" key="2">
    <citation type="journal article" date="2020" name="Microorganisms">
        <title>Osmotic Adaptation and Compatible Solute Biosynthesis of Phototrophic Bacteria as Revealed from Genome Analyses.</title>
        <authorList>
            <person name="Imhoff J.F."/>
            <person name="Rahn T."/>
            <person name="Kunzel S."/>
            <person name="Keller A."/>
            <person name="Neulinger S.C."/>
        </authorList>
    </citation>
    <scope>NUCLEOTIDE SEQUENCE</scope>
    <source>
        <strain evidence="1">LMG 28126</strain>
    </source>
</reference>
<sequence length="261" mass="28123">MVTLRLGDGEGNVLGCRDPDLDPAQELAWFDVVFRLQAGTGLGAGDALDFAARFERAAIAADVLGIRGIMPWAPPRDVYASIGGYVRNCLADGRIRAALGHLRAQDQVERWARSGALRGSLLTHAWVHIPLLDHLPDLVALADRVIVVSGRSEMFAPFARRHGGQGTVEFVEVPLEPPLRAGPGRHYPDVFETVCRQLEGDLRGCLVLVGAGIFGKIYCHVARSSGAVALDLGSGFDILAGHKTRPVHSFFGDALARHRLV</sequence>
<comment type="caution">
    <text evidence="1">The sequence shown here is derived from an EMBL/GenBank/DDBJ whole genome shotgun (WGS) entry which is preliminary data.</text>
</comment>
<dbReference type="AlphaFoldDB" id="A0A934TM25"/>
<dbReference type="EMBL" id="NHSD01000284">
    <property type="protein sequence ID" value="MBK5928011.1"/>
    <property type="molecule type" value="Genomic_DNA"/>
</dbReference>
<organism evidence="1 2">
    <name type="scientific">Rhodobaculum claviforme</name>
    <dbReference type="NCBI Taxonomy" id="1549854"/>
    <lineage>
        <taxon>Bacteria</taxon>
        <taxon>Pseudomonadati</taxon>
        <taxon>Pseudomonadota</taxon>
        <taxon>Alphaproteobacteria</taxon>
        <taxon>Rhodobacterales</taxon>
        <taxon>Paracoccaceae</taxon>
        <taxon>Rhodobaculum</taxon>
    </lineage>
</organism>
<dbReference type="Proteomes" id="UP000706333">
    <property type="component" value="Unassembled WGS sequence"/>
</dbReference>
<reference evidence="1" key="1">
    <citation type="submission" date="2017-05" db="EMBL/GenBank/DDBJ databases">
        <authorList>
            <person name="Imhoff J.F."/>
            <person name="Rahn T."/>
            <person name="Kuenzel S."/>
            <person name="Neulinger S.C."/>
        </authorList>
    </citation>
    <scope>NUCLEOTIDE SEQUENCE</scope>
    <source>
        <strain evidence="1">LMG 28126</strain>
    </source>
</reference>
<protein>
    <submittedName>
        <fullName evidence="1">Uncharacterized protein</fullName>
    </submittedName>
</protein>